<feature type="domain" description="Carrier" evidence="2">
    <location>
        <begin position="81"/>
        <end position="115"/>
    </location>
</feature>
<dbReference type="InterPro" id="IPR009081">
    <property type="entry name" value="PP-bd_ACP"/>
</dbReference>
<reference evidence="3" key="1">
    <citation type="journal article" date="2020" name="Nat. Genet.">
        <title>Genomic diversifications of five Gossypium allopolyploid species and their impact on cotton improvement.</title>
        <authorList>
            <person name="Chen Z.J."/>
            <person name="Sreedasyam A."/>
            <person name="Ando A."/>
            <person name="Song Q."/>
            <person name="De Santiago L.M."/>
            <person name="Hulse-Kemp A.M."/>
            <person name="Ding M."/>
            <person name="Ye W."/>
            <person name="Kirkbride R.C."/>
            <person name="Jenkins J."/>
            <person name="Plott C."/>
            <person name="Lovell J."/>
            <person name="Lin Y.M."/>
            <person name="Vaughn R."/>
            <person name="Liu B."/>
            <person name="Simpson S."/>
            <person name="Scheffler B.E."/>
            <person name="Wen L."/>
            <person name="Saski C.A."/>
            <person name="Grover C.E."/>
            <person name="Hu G."/>
            <person name="Conover J.L."/>
            <person name="Carlson J.W."/>
            <person name="Shu S."/>
            <person name="Boston L.B."/>
            <person name="Williams M."/>
            <person name="Peterson D.G."/>
            <person name="McGee K."/>
            <person name="Jones D.C."/>
            <person name="Wendel J.F."/>
            <person name="Stelly D.M."/>
            <person name="Grimwood J."/>
            <person name="Schmutz J."/>
        </authorList>
    </citation>
    <scope>NUCLEOTIDE SEQUENCE [LARGE SCALE GENOMIC DNA]</scope>
    <source>
        <strain evidence="3">cv. TM-1</strain>
    </source>
</reference>
<gene>
    <name evidence="4 5" type="primary">LOC121218303</name>
</gene>
<dbReference type="SUPFAM" id="SSF47336">
    <property type="entry name" value="ACP-like"/>
    <property type="match status" value="1"/>
</dbReference>
<keyword evidence="1" id="KW-1133">Transmembrane helix</keyword>
<keyword evidence="3" id="KW-1185">Reference proteome</keyword>
<name>A0ABM3A8W1_GOSHI</name>
<dbReference type="RefSeq" id="XP_040951287.1">
    <property type="nucleotide sequence ID" value="XM_041095353.1"/>
</dbReference>
<accession>A0ABM3A8W1</accession>
<evidence type="ECO:0000313" key="5">
    <source>
        <dbReference type="RefSeq" id="XP_040951287.1"/>
    </source>
</evidence>
<evidence type="ECO:0000259" key="2">
    <source>
        <dbReference type="Pfam" id="PF00550"/>
    </source>
</evidence>
<evidence type="ECO:0000313" key="4">
    <source>
        <dbReference type="RefSeq" id="XP_040951286.1"/>
    </source>
</evidence>
<dbReference type="RefSeq" id="XP_040951286.1">
    <property type="nucleotide sequence ID" value="XM_041095352.1"/>
</dbReference>
<organism evidence="3 5">
    <name type="scientific">Gossypium hirsutum</name>
    <name type="common">Upland cotton</name>
    <name type="synonym">Gossypium mexicanum</name>
    <dbReference type="NCBI Taxonomy" id="3635"/>
    <lineage>
        <taxon>Eukaryota</taxon>
        <taxon>Viridiplantae</taxon>
        <taxon>Streptophyta</taxon>
        <taxon>Embryophyta</taxon>
        <taxon>Tracheophyta</taxon>
        <taxon>Spermatophyta</taxon>
        <taxon>Magnoliopsida</taxon>
        <taxon>eudicotyledons</taxon>
        <taxon>Gunneridae</taxon>
        <taxon>Pentapetalae</taxon>
        <taxon>rosids</taxon>
        <taxon>malvids</taxon>
        <taxon>Malvales</taxon>
        <taxon>Malvaceae</taxon>
        <taxon>Malvoideae</taxon>
        <taxon>Gossypium</taxon>
    </lineage>
</organism>
<proteinExistence type="predicted"/>
<feature type="transmembrane region" description="Helical" evidence="1">
    <location>
        <begin position="125"/>
        <end position="149"/>
    </location>
</feature>
<evidence type="ECO:0000313" key="3">
    <source>
        <dbReference type="Proteomes" id="UP000818029"/>
    </source>
</evidence>
<dbReference type="PANTHER" id="PTHR46153:SF2">
    <property type="entry name" value="ACYL CARRIER PROTEIN"/>
    <property type="match status" value="1"/>
</dbReference>
<protein>
    <submittedName>
        <fullName evidence="4 5">Acyl carrier protein 2, chloroplastic isoform X1</fullName>
    </submittedName>
</protein>
<dbReference type="PANTHER" id="PTHR46153">
    <property type="entry name" value="ACYL CARRIER PROTEIN"/>
    <property type="match status" value="1"/>
</dbReference>
<dbReference type="Gene3D" id="1.10.1200.10">
    <property type="entry name" value="ACP-like"/>
    <property type="match status" value="1"/>
</dbReference>
<evidence type="ECO:0000256" key="1">
    <source>
        <dbReference type="SAM" id="Phobius"/>
    </source>
</evidence>
<dbReference type="Pfam" id="PF00550">
    <property type="entry name" value="PP-binding"/>
    <property type="match status" value="1"/>
</dbReference>
<keyword evidence="1" id="KW-0472">Membrane</keyword>
<keyword evidence="1" id="KW-0812">Transmembrane</keyword>
<sequence length="175" mass="19171">MAAFASISASSLPAPATIPFAKGSISQHKSFTTIGCPVVCNGLKLIPKIQFSKERNKFSTQSSCFKTSVSCSLAQPETLKTVQNTIAKQLSIDVSSVTPDTKFADLGADSLDTVRYTFYKTYPHLCFFLTLSVSYIMSIISWFISYVLFDVKFISGGDNDGVGGTIWSFSRRRRS</sequence>
<reference evidence="4 5" key="2">
    <citation type="submission" date="2025-05" db="UniProtKB">
        <authorList>
            <consortium name="RefSeq"/>
        </authorList>
    </citation>
    <scope>IDENTIFICATION</scope>
</reference>
<dbReference type="InterPro" id="IPR044813">
    <property type="entry name" value="ACP_chloroplastic"/>
</dbReference>
<dbReference type="GeneID" id="121218303"/>
<dbReference type="InterPro" id="IPR036736">
    <property type="entry name" value="ACP-like_sf"/>
</dbReference>
<dbReference type="Proteomes" id="UP000818029">
    <property type="component" value="Chromosome D06"/>
</dbReference>